<keyword evidence="1 6" id="KW-0963">Cytoplasm</keyword>
<dbReference type="InterPro" id="IPR053910">
    <property type="entry name" value="RsmI_HTH"/>
</dbReference>
<reference evidence="9 10" key="1">
    <citation type="submission" date="2013-03" db="EMBL/GenBank/DDBJ databases">
        <title>Salinisphaera dokdonensis CL-ES53 Genome Sequencing.</title>
        <authorList>
            <person name="Li C."/>
            <person name="Lai Q."/>
            <person name="Shao Z."/>
        </authorList>
    </citation>
    <scope>NUCLEOTIDE SEQUENCE [LARGE SCALE GENOMIC DNA]</scope>
    <source>
        <strain evidence="9 10">CL-ES53</strain>
    </source>
</reference>
<dbReference type="InterPro" id="IPR014776">
    <property type="entry name" value="4pyrrole_Mease_sub2"/>
</dbReference>
<dbReference type="RefSeq" id="WP_353109287.1">
    <property type="nucleotide sequence ID" value="NZ_APND01000001.1"/>
</dbReference>
<keyword evidence="7" id="KW-0067">ATP-binding</keyword>
<evidence type="ECO:0000256" key="2">
    <source>
        <dbReference type="ARBA" id="ARBA00022552"/>
    </source>
</evidence>
<dbReference type="GO" id="GO:0032259">
    <property type="term" value="P:methylation"/>
    <property type="evidence" value="ECO:0007669"/>
    <property type="project" value="UniProtKB-KW"/>
</dbReference>
<evidence type="ECO:0000256" key="3">
    <source>
        <dbReference type="ARBA" id="ARBA00022603"/>
    </source>
</evidence>
<comment type="caution">
    <text evidence="9">The sequence shown here is derived from an EMBL/GenBank/DDBJ whole genome shotgun (WGS) entry which is preliminary data.</text>
</comment>
<dbReference type="InterPro" id="IPR000878">
    <property type="entry name" value="4pyrrol_Mease"/>
</dbReference>
<keyword evidence="10" id="KW-1185">Reference proteome</keyword>
<name>A0ABV2AXC8_9GAMM</name>
<accession>A0ABV2AXC8</accession>
<dbReference type="Gene3D" id="3.30.950.10">
    <property type="entry name" value="Methyltransferase, Cobalt-precorrin-4 Transmethylase, Domain 2"/>
    <property type="match status" value="1"/>
</dbReference>
<dbReference type="SUPFAM" id="SSF53790">
    <property type="entry name" value="Tetrapyrrole methylase"/>
    <property type="match status" value="1"/>
</dbReference>
<dbReference type="EMBL" id="APND01000001">
    <property type="protein sequence ID" value="MES1928303.1"/>
    <property type="molecule type" value="Genomic_DNA"/>
</dbReference>
<dbReference type="GO" id="GO:0008168">
    <property type="term" value="F:methyltransferase activity"/>
    <property type="evidence" value="ECO:0007669"/>
    <property type="project" value="UniProtKB-KW"/>
</dbReference>
<protein>
    <recommendedName>
        <fullName evidence="6">Ribosomal RNA small subunit methyltransferase I</fullName>
        <ecNumber evidence="6">2.1.1.198</ecNumber>
    </recommendedName>
    <alternativeName>
        <fullName evidence="6">16S rRNA 2'-O-ribose C1402 methyltransferase</fullName>
    </alternativeName>
    <alternativeName>
        <fullName evidence="6">rRNA (cytidine-2'-O-)-methyltransferase RsmI</fullName>
    </alternativeName>
</protein>
<evidence type="ECO:0000256" key="1">
    <source>
        <dbReference type="ARBA" id="ARBA00022490"/>
    </source>
</evidence>
<feature type="domain" description="ATP-grasp" evidence="8">
    <location>
        <begin position="44"/>
        <end position="278"/>
    </location>
</feature>
<dbReference type="InterPro" id="IPR035996">
    <property type="entry name" value="4pyrrol_Methylase_sf"/>
</dbReference>
<dbReference type="InterPro" id="IPR011761">
    <property type="entry name" value="ATP-grasp"/>
</dbReference>
<comment type="catalytic activity">
    <reaction evidence="6">
        <text>cytidine(1402) in 16S rRNA + S-adenosyl-L-methionine = 2'-O-methylcytidine(1402) in 16S rRNA + S-adenosyl-L-homocysteine + H(+)</text>
        <dbReference type="Rhea" id="RHEA:42924"/>
        <dbReference type="Rhea" id="RHEA-COMP:10285"/>
        <dbReference type="Rhea" id="RHEA-COMP:10286"/>
        <dbReference type="ChEBI" id="CHEBI:15378"/>
        <dbReference type="ChEBI" id="CHEBI:57856"/>
        <dbReference type="ChEBI" id="CHEBI:59789"/>
        <dbReference type="ChEBI" id="CHEBI:74495"/>
        <dbReference type="ChEBI" id="CHEBI:82748"/>
        <dbReference type="EC" id="2.1.1.198"/>
    </reaction>
</comment>
<keyword evidence="5 6" id="KW-0949">S-adenosyl-L-methionine</keyword>
<evidence type="ECO:0000256" key="7">
    <source>
        <dbReference type="PROSITE-ProRule" id="PRU00409"/>
    </source>
</evidence>
<organism evidence="9 10">
    <name type="scientific">Salinisphaera dokdonensis CL-ES53</name>
    <dbReference type="NCBI Taxonomy" id="1304272"/>
    <lineage>
        <taxon>Bacteria</taxon>
        <taxon>Pseudomonadati</taxon>
        <taxon>Pseudomonadota</taxon>
        <taxon>Gammaproteobacteria</taxon>
        <taxon>Salinisphaerales</taxon>
        <taxon>Salinisphaeraceae</taxon>
        <taxon>Salinisphaera</taxon>
    </lineage>
</organism>
<evidence type="ECO:0000259" key="8">
    <source>
        <dbReference type="PROSITE" id="PS50975"/>
    </source>
</evidence>
<evidence type="ECO:0000256" key="5">
    <source>
        <dbReference type="ARBA" id="ARBA00022691"/>
    </source>
</evidence>
<dbReference type="PROSITE" id="PS50975">
    <property type="entry name" value="ATP_GRASP"/>
    <property type="match status" value="1"/>
</dbReference>
<comment type="subcellular location">
    <subcellularLocation>
        <location evidence="6">Cytoplasm</location>
    </subcellularLocation>
</comment>
<dbReference type="EC" id="2.1.1.198" evidence="6"/>
<dbReference type="PROSITE" id="PS01296">
    <property type="entry name" value="RSMI"/>
    <property type="match status" value="1"/>
</dbReference>
<gene>
    <name evidence="6" type="primary">rsmI</name>
    <name evidence="9" type="ORF">SADO_03570</name>
</gene>
<evidence type="ECO:0000256" key="4">
    <source>
        <dbReference type="ARBA" id="ARBA00022679"/>
    </source>
</evidence>
<keyword evidence="4 6" id="KW-0808">Transferase</keyword>
<evidence type="ECO:0000256" key="6">
    <source>
        <dbReference type="HAMAP-Rule" id="MF_01877"/>
    </source>
</evidence>
<dbReference type="CDD" id="cd11648">
    <property type="entry name" value="RsmI"/>
    <property type="match status" value="1"/>
</dbReference>
<proteinExistence type="inferred from homology"/>
<dbReference type="PIRSF" id="PIRSF005917">
    <property type="entry name" value="MTase_YraL"/>
    <property type="match status" value="1"/>
</dbReference>
<dbReference type="InterPro" id="IPR014777">
    <property type="entry name" value="4pyrrole_Mease_sub1"/>
</dbReference>
<dbReference type="Pfam" id="PF23016">
    <property type="entry name" value="RsmI_C"/>
    <property type="match status" value="1"/>
</dbReference>
<dbReference type="Gene3D" id="3.40.1010.10">
    <property type="entry name" value="Cobalt-precorrin-4 Transmethylase, Domain 1"/>
    <property type="match status" value="1"/>
</dbReference>
<keyword evidence="2 6" id="KW-0698">rRNA processing</keyword>
<dbReference type="PANTHER" id="PTHR46111:SF1">
    <property type="entry name" value="RIBOSOMAL RNA SMALL SUBUNIT METHYLTRANSFERASE I"/>
    <property type="match status" value="1"/>
</dbReference>
<comment type="similarity">
    <text evidence="6">Belongs to the methyltransferase superfamily. RsmI family.</text>
</comment>
<dbReference type="InterPro" id="IPR018063">
    <property type="entry name" value="SAM_MeTrfase_RsmI_CS"/>
</dbReference>
<dbReference type="PANTHER" id="PTHR46111">
    <property type="entry name" value="RIBOSOMAL RNA SMALL SUBUNIT METHYLTRANSFERASE I"/>
    <property type="match status" value="1"/>
</dbReference>
<dbReference type="Pfam" id="PF00590">
    <property type="entry name" value="TP_methylase"/>
    <property type="match status" value="1"/>
</dbReference>
<dbReference type="HAMAP" id="MF_01877">
    <property type="entry name" value="16SrRNA_methyltr_I"/>
    <property type="match status" value="1"/>
</dbReference>
<comment type="function">
    <text evidence="6">Catalyzes the 2'-O-methylation of the ribose of cytidine 1402 (C1402) in 16S rRNA.</text>
</comment>
<dbReference type="Proteomes" id="UP001460888">
    <property type="component" value="Unassembled WGS sequence"/>
</dbReference>
<evidence type="ECO:0000313" key="10">
    <source>
        <dbReference type="Proteomes" id="UP001460888"/>
    </source>
</evidence>
<sequence length="282" mass="30191">MPSTSATLWIVATPIGNLEDFSPRARRTLAEADVIAAEDTRHSARLTRHLGIDTPMMSLHEHNERARTSQLIERLTAGESVALISDAGTPLISDPGFVLVRAVRDAGFPVHAVPGPCAAVAALSVAGLPSDRFVFEGFLPSKAGARRARLEALADETRTLLVYESSHRIEKSVADIATVLGAQRVVGLCRELSKLHEQSVVMGAADLGDWLGEDDNRRRGEFVLVVEGAPEVERQAAEIPLDRLLGELLALTGTKQAAKAAARLTGRPTNDIYARALELAAS</sequence>
<evidence type="ECO:0000313" key="9">
    <source>
        <dbReference type="EMBL" id="MES1928303.1"/>
    </source>
</evidence>
<keyword evidence="3 6" id="KW-0489">Methyltransferase</keyword>
<keyword evidence="7" id="KW-0547">Nucleotide-binding</keyword>
<dbReference type="NCBIfam" id="TIGR00096">
    <property type="entry name" value="16S rRNA (cytidine(1402)-2'-O)-methyltransferase"/>
    <property type="match status" value="1"/>
</dbReference>
<dbReference type="InterPro" id="IPR008189">
    <property type="entry name" value="rRNA_ssu_MeTfrase_I"/>
</dbReference>